<protein>
    <submittedName>
        <fullName evidence="1">GTP-binding protein enga, putative</fullName>
    </submittedName>
</protein>
<name>A0A0A9BYK6_ARUDO</name>
<organism evidence="1">
    <name type="scientific">Arundo donax</name>
    <name type="common">Giant reed</name>
    <name type="synonym">Donax arundinaceus</name>
    <dbReference type="NCBI Taxonomy" id="35708"/>
    <lineage>
        <taxon>Eukaryota</taxon>
        <taxon>Viridiplantae</taxon>
        <taxon>Streptophyta</taxon>
        <taxon>Embryophyta</taxon>
        <taxon>Tracheophyta</taxon>
        <taxon>Spermatophyta</taxon>
        <taxon>Magnoliopsida</taxon>
        <taxon>Liliopsida</taxon>
        <taxon>Poales</taxon>
        <taxon>Poaceae</taxon>
        <taxon>PACMAD clade</taxon>
        <taxon>Arundinoideae</taxon>
        <taxon>Arundineae</taxon>
        <taxon>Arundo</taxon>
    </lineage>
</organism>
<dbReference type="EMBL" id="GBRH01229494">
    <property type="protein sequence ID" value="JAD68401.1"/>
    <property type="molecule type" value="Transcribed_RNA"/>
</dbReference>
<reference evidence="1" key="1">
    <citation type="submission" date="2014-09" db="EMBL/GenBank/DDBJ databases">
        <authorList>
            <person name="Magalhaes I.L.F."/>
            <person name="Oliveira U."/>
            <person name="Santos F.R."/>
            <person name="Vidigal T.H.D.A."/>
            <person name="Brescovit A.D."/>
            <person name="Santos A.J."/>
        </authorList>
    </citation>
    <scope>NUCLEOTIDE SEQUENCE</scope>
    <source>
        <tissue evidence="1">Shoot tissue taken approximately 20 cm above the soil surface</tissue>
    </source>
</reference>
<accession>A0A0A9BYK6</accession>
<dbReference type="AlphaFoldDB" id="A0A0A9BYK6"/>
<evidence type="ECO:0000313" key="1">
    <source>
        <dbReference type="EMBL" id="JAD68401.1"/>
    </source>
</evidence>
<sequence>MAEESHKVLPSPGLSLRILQLDHQNPTCALLQQPQSELHAHQVTQTCSLQLWYVSQMHAYEAIVQPQDPVAVDHPSHQSRKWQIETWPTHFLSCQLSERECSQMLLLSPVQLSQARGNEDLQAWQLLHGCHE</sequence>
<proteinExistence type="predicted"/>
<reference evidence="1" key="2">
    <citation type="journal article" date="2015" name="Data Brief">
        <title>Shoot transcriptome of the giant reed, Arundo donax.</title>
        <authorList>
            <person name="Barrero R.A."/>
            <person name="Guerrero F.D."/>
            <person name="Moolhuijzen P."/>
            <person name="Goolsby J.A."/>
            <person name="Tidwell J."/>
            <person name="Bellgard S.E."/>
            <person name="Bellgard M.I."/>
        </authorList>
    </citation>
    <scope>NUCLEOTIDE SEQUENCE</scope>
    <source>
        <tissue evidence="1">Shoot tissue taken approximately 20 cm above the soil surface</tissue>
    </source>
</reference>